<proteinExistence type="predicted"/>
<reference evidence="2 3" key="1">
    <citation type="submission" date="2024-08" db="EMBL/GenBank/DDBJ databases">
        <authorList>
            <person name="Cucini C."/>
            <person name="Frati F."/>
        </authorList>
    </citation>
    <scope>NUCLEOTIDE SEQUENCE [LARGE SCALE GENOMIC DNA]</scope>
</reference>
<feature type="signal peptide" evidence="1">
    <location>
        <begin position="1"/>
        <end position="20"/>
    </location>
</feature>
<evidence type="ECO:0000313" key="3">
    <source>
        <dbReference type="Proteomes" id="UP001642540"/>
    </source>
</evidence>
<protein>
    <submittedName>
        <fullName evidence="2">Uncharacterized protein</fullName>
    </submittedName>
</protein>
<keyword evidence="3" id="KW-1185">Reference proteome</keyword>
<comment type="caution">
    <text evidence="2">The sequence shown here is derived from an EMBL/GenBank/DDBJ whole genome shotgun (WGS) entry which is preliminary data.</text>
</comment>
<evidence type="ECO:0000313" key="2">
    <source>
        <dbReference type="EMBL" id="CAL8141183.1"/>
    </source>
</evidence>
<organism evidence="2 3">
    <name type="scientific">Orchesella dallaii</name>
    <dbReference type="NCBI Taxonomy" id="48710"/>
    <lineage>
        <taxon>Eukaryota</taxon>
        <taxon>Metazoa</taxon>
        <taxon>Ecdysozoa</taxon>
        <taxon>Arthropoda</taxon>
        <taxon>Hexapoda</taxon>
        <taxon>Collembola</taxon>
        <taxon>Entomobryomorpha</taxon>
        <taxon>Entomobryoidea</taxon>
        <taxon>Orchesellidae</taxon>
        <taxon>Orchesellinae</taxon>
        <taxon>Orchesella</taxon>
    </lineage>
</organism>
<dbReference type="EMBL" id="CAXLJM020000146">
    <property type="protein sequence ID" value="CAL8141183.1"/>
    <property type="molecule type" value="Genomic_DNA"/>
</dbReference>
<accession>A0ABP1S187</accession>
<gene>
    <name evidence="2" type="ORF">ODALV1_LOCUS28610</name>
</gene>
<evidence type="ECO:0000256" key="1">
    <source>
        <dbReference type="SAM" id="SignalP"/>
    </source>
</evidence>
<feature type="chain" id="PRO_5046336339" evidence="1">
    <location>
        <begin position="21"/>
        <end position="144"/>
    </location>
</feature>
<sequence length="144" mass="16074">MQILVSLFFMACSATFLVQAVPTGEYPVESDSYAIAPKLDASEEAAFPELAQDMVPPQADAAPHIYYMNQDGIAEPAERSVKLLFKREVAPESPKDESMLTDETVIIGPPSGNSPFGTPAFHLGYRPARAYYARRYHKYPWNYH</sequence>
<keyword evidence="1" id="KW-0732">Signal</keyword>
<name>A0ABP1S187_9HEXA</name>
<dbReference type="Proteomes" id="UP001642540">
    <property type="component" value="Unassembled WGS sequence"/>
</dbReference>